<dbReference type="Gene3D" id="3.30.1150.10">
    <property type="match status" value="1"/>
</dbReference>
<name>A0ABM7MZF1_ERWRD</name>
<reference evidence="2 3" key="1">
    <citation type="submission" date="2021-01" db="EMBL/GenBank/DDBJ databases">
        <title>Complete genome sequence of Erwinia rhapontici MAFF 311153.</title>
        <authorList>
            <person name="Morohoshi T."/>
            <person name="Someya N."/>
        </authorList>
    </citation>
    <scope>NUCLEOTIDE SEQUENCE [LARGE SCALE GENOMIC DNA]</scope>
    <source>
        <strain evidence="2 3">MAFF 311153</strain>
    </source>
</reference>
<keyword evidence="1" id="KW-0732">Signal</keyword>
<dbReference type="Pfam" id="PF06519">
    <property type="entry name" value="TolA"/>
    <property type="match status" value="1"/>
</dbReference>
<dbReference type="InterPro" id="IPR014161">
    <property type="entry name" value="Tol-Pal_TolA"/>
</dbReference>
<dbReference type="SUPFAM" id="SSF74653">
    <property type="entry name" value="TolA/TonB C-terminal domain"/>
    <property type="match status" value="1"/>
</dbReference>
<feature type="signal peptide" evidence="1">
    <location>
        <begin position="1"/>
        <end position="15"/>
    </location>
</feature>
<evidence type="ECO:0000313" key="2">
    <source>
        <dbReference type="EMBL" id="BCQ34392.1"/>
    </source>
</evidence>
<organism evidence="2 3">
    <name type="scientific">Erwinia rhapontici</name>
    <name type="common">Pectobacterium rhapontici</name>
    <dbReference type="NCBI Taxonomy" id="55212"/>
    <lineage>
        <taxon>Bacteria</taxon>
        <taxon>Pseudomonadati</taxon>
        <taxon>Pseudomonadota</taxon>
        <taxon>Gammaproteobacteria</taxon>
        <taxon>Enterobacterales</taxon>
        <taxon>Erwiniaceae</taxon>
        <taxon>Erwinia</taxon>
    </lineage>
</organism>
<feature type="chain" id="PRO_5045941385" description="Colicin import membrane protein" evidence="1">
    <location>
        <begin position="16"/>
        <end position="134"/>
    </location>
</feature>
<dbReference type="Proteomes" id="UP000677515">
    <property type="component" value="Chromosome"/>
</dbReference>
<evidence type="ECO:0000256" key="1">
    <source>
        <dbReference type="SAM" id="SignalP"/>
    </source>
</evidence>
<keyword evidence="3" id="KW-1185">Reference proteome</keyword>
<dbReference type="RefSeq" id="WP_200640314.1">
    <property type="nucleotide sequence ID" value="NZ_AP024329.1"/>
</dbReference>
<accession>A0ABM7MZF1</accession>
<evidence type="ECO:0008006" key="4">
    <source>
        <dbReference type="Google" id="ProtNLM"/>
    </source>
</evidence>
<gene>
    <name evidence="2" type="ORF">ERHA53_17350</name>
</gene>
<dbReference type="EMBL" id="AP024329">
    <property type="protein sequence ID" value="BCQ34392.1"/>
    <property type="molecule type" value="Genomic_DNA"/>
</dbReference>
<evidence type="ECO:0000313" key="3">
    <source>
        <dbReference type="Proteomes" id="UP000677515"/>
    </source>
</evidence>
<sequence>MTNLLIMLLLTTAVAGCTPLTPKDCKKNSALESCTYNRSGKASDKDMFGEQASSIKKALDAALTDPHAWEGKRCNAHLDFNIDGTLQNFIIKGGDDAYCHALAEAAKHAKFPPFKDQHIYDIMGSSRWDMHGQP</sequence>
<proteinExistence type="predicted"/>
<protein>
    <recommendedName>
        <fullName evidence="4">Colicin import membrane protein</fullName>
    </recommendedName>
</protein>